<comment type="caution">
    <text evidence="2">The sequence shown here is derived from an EMBL/GenBank/DDBJ whole genome shotgun (WGS) entry which is preliminary data.</text>
</comment>
<gene>
    <name evidence="2" type="ORF">GCM10014715_64230</name>
</gene>
<organism evidence="2 3">
    <name type="scientific">Streptomyces spiralis</name>
    <dbReference type="NCBI Taxonomy" id="66376"/>
    <lineage>
        <taxon>Bacteria</taxon>
        <taxon>Bacillati</taxon>
        <taxon>Actinomycetota</taxon>
        <taxon>Actinomycetes</taxon>
        <taxon>Kitasatosporales</taxon>
        <taxon>Streptomycetaceae</taxon>
        <taxon>Streptomyces</taxon>
    </lineage>
</organism>
<dbReference type="PROSITE" id="PS50231">
    <property type="entry name" value="RICIN_B_LECTIN"/>
    <property type="match status" value="1"/>
</dbReference>
<proteinExistence type="predicted"/>
<feature type="domain" description="Ricin B lectin" evidence="1">
    <location>
        <begin position="36"/>
        <end position="103"/>
    </location>
</feature>
<reference evidence="2" key="1">
    <citation type="journal article" date="2014" name="Int. J. Syst. Evol. Microbiol.">
        <title>Complete genome sequence of Corynebacterium casei LMG S-19264T (=DSM 44701T), isolated from a smear-ripened cheese.</title>
        <authorList>
            <consortium name="US DOE Joint Genome Institute (JGI-PGF)"/>
            <person name="Walter F."/>
            <person name="Albersmeier A."/>
            <person name="Kalinowski J."/>
            <person name="Ruckert C."/>
        </authorList>
    </citation>
    <scope>NUCLEOTIDE SEQUENCE</scope>
    <source>
        <strain evidence="2">JCM 3302</strain>
    </source>
</reference>
<dbReference type="EMBL" id="BNBC01000038">
    <property type="protein sequence ID" value="GHE99170.1"/>
    <property type="molecule type" value="Genomic_DNA"/>
</dbReference>
<dbReference type="InterPro" id="IPR000772">
    <property type="entry name" value="Ricin_B_lectin"/>
</dbReference>
<dbReference type="Pfam" id="PF00652">
    <property type="entry name" value="Ricin_B_lectin"/>
    <property type="match status" value="1"/>
</dbReference>
<evidence type="ECO:0000313" key="3">
    <source>
        <dbReference type="Proteomes" id="UP000641386"/>
    </source>
</evidence>
<dbReference type="SUPFAM" id="SSF50370">
    <property type="entry name" value="Ricin B-like lectins"/>
    <property type="match status" value="1"/>
</dbReference>
<sequence length="109" mass="11980">MIRRRAGITALVRRLVAARPPATPHTPERRPGRPTTGLCLTARNGLLAMKPCLADDPAAYWRVTKDNWLVAQIKNSVTGTCLARNKFNRVQLSVCTGGDSQRWSVITIG</sequence>
<dbReference type="Gene3D" id="2.80.10.50">
    <property type="match status" value="1"/>
</dbReference>
<dbReference type="CDD" id="cd23415">
    <property type="entry name" value="beta-trefoil_Ricin_AH"/>
    <property type="match status" value="1"/>
</dbReference>
<dbReference type="Proteomes" id="UP000641386">
    <property type="component" value="Unassembled WGS sequence"/>
</dbReference>
<evidence type="ECO:0000313" key="2">
    <source>
        <dbReference type="EMBL" id="GHE99170.1"/>
    </source>
</evidence>
<name>A0A919ADE7_9ACTN</name>
<dbReference type="AlphaFoldDB" id="A0A919ADE7"/>
<protein>
    <recommendedName>
        <fullName evidence="1">Ricin B lectin domain-containing protein</fullName>
    </recommendedName>
</protein>
<accession>A0A919ADE7</accession>
<reference evidence="2" key="2">
    <citation type="submission" date="2020-09" db="EMBL/GenBank/DDBJ databases">
        <authorList>
            <person name="Sun Q."/>
            <person name="Ohkuma M."/>
        </authorList>
    </citation>
    <scope>NUCLEOTIDE SEQUENCE</scope>
    <source>
        <strain evidence="2">JCM 3302</strain>
    </source>
</reference>
<dbReference type="InterPro" id="IPR035992">
    <property type="entry name" value="Ricin_B-like_lectins"/>
</dbReference>
<evidence type="ECO:0000259" key="1">
    <source>
        <dbReference type="Pfam" id="PF00652"/>
    </source>
</evidence>
<keyword evidence="3" id="KW-1185">Reference proteome</keyword>